<evidence type="ECO:0000256" key="1">
    <source>
        <dbReference type="SAM" id="Coils"/>
    </source>
</evidence>
<evidence type="ECO:0000313" key="3">
    <source>
        <dbReference type="Proteomes" id="UP001165740"/>
    </source>
</evidence>
<feature type="region of interest" description="Disordered" evidence="2">
    <location>
        <begin position="414"/>
        <end position="445"/>
    </location>
</feature>
<sequence>MRNSRHLKVITSQIENLEDLKSQLETIGTHVLTVIEKAELWIEEKENDFTFLEMSQFLTNETSKFIMKCHNIASDNNESAKAMSTSRLSVETSLSGSCTTNRDEKEFEMLKERLEKMEKTISTHSRKYKTVNQKLKDLENYSETIHSQTEQNDWIMQELNSASEFMTQIQSENELLTERITSHEHSVSKLNGVSESWQLKQKRLEEQIEQLQKTIQTNEKSNSMKVEELGKEVHVTNLAINSSNKKFIVLQDNVTALGVKVGDVSLEMQTLCKKVEEIASKVYQFKEKSLAQSSNTATDKPLDYCQLQDVLNQVVLLMENTKDYPSMYVVFSAHVDLKTTEWTLKKNMIVNCFRAVSYSLGGYDPKTGIFTASCYGIHRFRVSICTSTDQHIQLGLFKEDINQTYQTGYQYYPQVGKIPPPQRKSSNSRNRKPHQMSKSFGQCDPEDVGEFDDDFIISGNLDQSQCSDETLVATSLDQVEKTERMSRILCNVQLNQGDKLYVKSLTTCPNLQLNSYSQFKCSFLV</sequence>
<evidence type="ECO:0000313" key="4">
    <source>
        <dbReference type="RefSeq" id="XP_055876118.1"/>
    </source>
</evidence>
<dbReference type="InterPro" id="IPR008983">
    <property type="entry name" value="Tumour_necrosis_fac-like_dom"/>
</dbReference>
<feature type="coiled-coil region" evidence="1">
    <location>
        <begin position="194"/>
        <end position="221"/>
    </location>
</feature>
<keyword evidence="3" id="KW-1185">Reference proteome</keyword>
<proteinExistence type="predicted"/>
<dbReference type="RefSeq" id="XP_055876118.1">
    <property type="nucleotide sequence ID" value="XM_056020143.1"/>
</dbReference>
<accession>A0A9W2ZMD5</accession>
<dbReference type="OrthoDB" id="10410733at2759"/>
<protein>
    <submittedName>
        <fullName evidence="4">Uncharacterized protein LOC106056090 isoform X1</fullName>
    </submittedName>
</protein>
<dbReference type="Proteomes" id="UP001165740">
    <property type="component" value="Chromosome 1"/>
</dbReference>
<feature type="coiled-coil region" evidence="1">
    <location>
        <begin position="100"/>
        <end position="134"/>
    </location>
</feature>
<reference evidence="4" key="1">
    <citation type="submission" date="2025-08" db="UniProtKB">
        <authorList>
            <consortium name="RefSeq"/>
        </authorList>
    </citation>
    <scope>IDENTIFICATION</scope>
</reference>
<dbReference type="SUPFAM" id="SSF49842">
    <property type="entry name" value="TNF-like"/>
    <property type="match status" value="1"/>
</dbReference>
<name>A0A9W2ZMD5_BIOGL</name>
<keyword evidence="1" id="KW-0175">Coiled coil</keyword>
<dbReference type="GeneID" id="106056090"/>
<dbReference type="AlphaFoldDB" id="A0A9W2ZMD5"/>
<evidence type="ECO:0000256" key="2">
    <source>
        <dbReference type="SAM" id="MobiDB-lite"/>
    </source>
</evidence>
<organism evidence="3 4">
    <name type="scientific">Biomphalaria glabrata</name>
    <name type="common">Bloodfluke planorb</name>
    <name type="synonym">Freshwater snail</name>
    <dbReference type="NCBI Taxonomy" id="6526"/>
    <lineage>
        <taxon>Eukaryota</taxon>
        <taxon>Metazoa</taxon>
        <taxon>Spiralia</taxon>
        <taxon>Lophotrochozoa</taxon>
        <taxon>Mollusca</taxon>
        <taxon>Gastropoda</taxon>
        <taxon>Heterobranchia</taxon>
        <taxon>Euthyneura</taxon>
        <taxon>Panpulmonata</taxon>
        <taxon>Hygrophila</taxon>
        <taxon>Lymnaeoidea</taxon>
        <taxon>Planorbidae</taxon>
        <taxon>Biomphalaria</taxon>
    </lineage>
</organism>
<gene>
    <name evidence="4" type="primary">LOC106056090</name>
</gene>
<dbReference type="Gene3D" id="2.60.120.40">
    <property type="match status" value="1"/>
</dbReference>